<reference evidence="3" key="1">
    <citation type="submission" date="2015-08" db="EMBL/GenBank/DDBJ databases">
        <authorList>
            <person name="Varghese N."/>
        </authorList>
    </citation>
    <scope>NUCLEOTIDE SEQUENCE [LARGE SCALE GENOMIC DNA]</scope>
    <source>
        <strain evidence="3">DSM 27808</strain>
    </source>
</reference>
<dbReference type="CDD" id="cd11614">
    <property type="entry name" value="SAF_CpaB_FlgA_like"/>
    <property type="match status" value="1"/>
</dbReference>
<feature type="domain" description="SAF" evidence="1">
    <location>
        <begin position="46"/>
        <end position="110"/>
    </location>
</feature>
<dbReference type="SMART" id="SM00858">
    <property type="entry name" value="SAF"/>
    <property type="match status" value="1"/>
</dbReference>
<evidence type="ECO:0000313" key="2">
    <source>
        <dbReference type="EMBL" id="CUA88392.1"/>
    </source>
</evidence>
<protein>
    <submittedName>
        <fullName evidence="2">SAF domain</fullName>
    </submittedName>
</protein>
<proteinExistence type="predicted"/>
<dbReference type="Proteomes" id="UP000182598">
    <property type="component" value="Unassembled WGS sequence"/>
</dbReference>
<accession>A0A0K6HBY4</accession>
<keyword evidence="3" id="KW-1185">Reference proteome</keyword>
<organism evidence="2 3">
    <name type="scientific">Pseudidiomarina woesei</name>
    <dbReference type="NCBI Taxonomy" id="1381080"/>
    <lineage>
        <taxon>Bacteria</taxon>
        <taxon>Pseudomonadati</taxon>
        <taxon>Pseudomonadota</taxon>
        <taxon>Gammaproteobacteria</taxon>
        <taxon>Alteromonadales</taxon>
        <taxon>Idiomarinaceae</taxon>
        <taxon>Pseudidiomarina</taxon>
    </lineage>
</organism>
<dbReference type="InterPro" id="IPR013974">
    <property type="entry name" value="SAF"/>
</dbReference>
<dbReference type="RefSeq" id="WP_055439806.1">
    <property type="nucleotide sequence ID" value="NZ_CYHB01000009.1"/>
</dbReference>
<name>A0A0K6HBY4_9GAMM</name>
<dbReference type="EMBL" id="CYHB01000009">
    <property type="protein sequence ID" value="CUA88392.1"/>
    <property type="molecule type" value="Genomic_DNA"/>
</dbReference>
<evidence type="ECO:0000259" key="1">
    <source>
        <dbReference type="SMART" id="SM00858"/>
    </source>
</evidence>
<evidence type="ECO:0000313" key="3">
    <source>
        <dbReference type="Proteomes" id="UP000182598"/>
    </source>
</evidence>
<gene>
    <name evidence="2" type="ORF">Ga0061064_2168</name>
</gene>
<dbReference type="Pfam" id="PF08666">
    <property type="entry name" value="SAF"/>
    <property type="match status" value="1"/>
</dbReference>
<dbReference type="OrthoDB" id="6236420at2"/>
<dbReference type="AlphaFoldDB" id="A0A0K6HBY4"/>
<sequence>MAAQRIKIISIFSFALLLSLASYELVQEYVAEQTSKEIQQHQEQFIDVLVSRQSIVAGDIIESAVLAKRSYPQTLVQDSWLRPEDAELIIGLAAARFIEKGEPLSPDTLEPLAAKTFSENLEREYVAVTSMISKPQLHNGLLQIGDQVTLVSAGFNAQEDGLMLNNIEVLALDYYSQPNHLALTNNDYLPSTITFAFSTAQALTFEQMRRQGFAVWLQHPQSQIQTTTRAKTIAIHYLNADKEVANANIF</sequence>